<dbReference type="SUPFAM" id="SSF109640">
    <property type="entry name" value="KRAB domain (Kruppel-associated box)"/>
    <property type="match status" value="1"/>
</dbReference>
<dbReference type="Proteomes" id="UP000694416">
    <property type="component" value="Unplaced"/>
</dbReference>
<evidence type="ECO:0000313" key="2">
    <source>
        <dbReference type="Ensembl" id="ENSPTEP00000029069.1"/>
    </source>
</evidence>
<sequence length="53" mass="6243">MLENYRNLFFLAIVVSKPDLITCLEQRKKPLTTKRHKTIAKPPVTCFHFVQDL</sequence>
<dbReference type="InterPro" id="IPR001909">
    <property type="entry name" value="KRAB"/>
</dbReference>
<organism evidence="2 3">
    <name type="scientific">Piliocolobus tephrosceles</name>
    <name type="common">Ugandan red Colobus</name>
    <dbReference type="NCBI Taxonomy" id="591936"/>
    <lineage>
        <taxon>Eukaryota</taxon>
        <taxon>Metazoa</taxon>
        <taxon>Chordata</taxon>
        <taxon>Craniata</taxon>
        <taxon>Vertebrata</taxon>
        <taxon>Euteleostomi</taxon>
        <taxon>Mammalia</taxon>
        <taxon>Eutheria</taxon>
        <taxon>Euarchontoglires</taxon>
        <taxon>Primates</taxon>
        <taxon>Haplorrhini</taxon>
        <taxon>Catarrhini</taxon>
        <taxon>Cercopithecidae</taxon>
        <taxon>Colobinae</taxon>
        <taxon>Piliocolobus</taxon>
    </lineage>
</organism>
<dbReference type="InterPro" id="IPR036051">
    <property type="entry name" value="KRAB_dom_sf"/>
</dbReference>
<accession>A0A8C9I4U7</accession>
<dbReference type="Ensembl" id="ENSPTET00000040464.1">
    <property type="protein sequence ID" value="ENSPTEP00000029069.1"/>
    <property type="gene ID" value="ENSPTEG00000028558.1"/>
</dbReference>
<reference evidence="2" key="2">
    <citation type="submission" date="2025-09" db="UniProtKB">
        <authorList>
            <consortium name="Ensembl"/>
        </authorList>
    </citation>
    <scope>IDENTIFICATION</scope>
</reference>
<evidence type="ECO:0000313" key="3">
    <source>
        <dbReference type="Proteomes" id="UP000694416"/>
    </source>
</evidence>
<proteinExistence type="predicted"/>
<protein>
    <recommendedName>
        <fullName evidence="1">KRAB domain-containing protein</fullName>
    </recommendedName>
</protein>
<reference evidence="2" key="1">
    <citation type="submission" date="2025-08" db="UniProtKB">
        <authorList>
            <consortium name="Ensembl"/>
        </authorList>
    </citation>
    <scope>IDENTIFICATION</scope>
</reference>
<dbReference type="PROSITE" id="PS50805">
    <property type="entry name" value="KRAB"/>
    <property type="match status" value="1"/>
</dbReference>
<evidence type="ECO:0000259" key="1">
    <source>
        <dbReference type="PROSITE" id="PS50805"/>
    </source>
</evidence>
<feature type="domain" description="KRAB" evidence="1">
    <location>
        <begin position="1"/>
        <end position="43"/>
    </location>
</feature>
<dbReference type="AlphaFoldDB" id="A0A8C9I4U7"/>
<name>A0A8C9I4U7_9PRIM</name>
<dbReference type="GO" id="GO:0006355">
    <property type="term" value="P:regulation of DNA-templated transcription"/>
    <property type="evidence" value="ECO:0007669"/>
    <property type="project" value="InterPro"/>
</dbReference>
<keyword evidence="3" id="KW-1185">Reference proteome</keyword>